<dbReference type="EMBL" id="JACHFM010000001">
    <property type="protein sequence ID" value="MBB5220458.1"/>
    <property type="molecule type" value="Genomic_DNA"/>
</dbReference>
<dbReference type="RefSeq" id="WP_184146562.1">
    <property type="nucleotide sequence ID" value="NZ_JACHFM010000001.1"/>
</dbReference>
<evidence type="ECO:0000313" key="1">
    <source>
        <dbReference type="EMBL" id="MBB5220458.1"/>
    </source>
</evidence>
<accession>A0A840SJY0</accession>
<name>A0A840SJY0_9RHOB</name>
<dbReference type="Proteomes" id="UP000549457">
    <property type="component" value="Unassembled WGS sequence"/>
</dbReference>
<evidence type="ECO:0000313" key="2">
    <source>
        <dbReference type="Proteomes" id="UP000549457"/>
    </source>
</evidence>
<gene>
    <name evidence="1" type="ORF">HNP73_000379</name>
</gene>
<keyword evidence="2" id="KW-1185">Reference proteome</keyword>
<dbReference type="AlphaFoldDB" id="A0A840SJY0"/>
<sequence>MQLILALRQGAEALPDDLDRLCTYMSLIGHLLEEKASELEPTWEAACAAAAEIETLQVLETTVAERATCTSAYTLRAVRSKFAIWKALSLGADEDFDTPGNRLILSIEDDLHRLALHEVL</sequence>
<reference evidence="1 2" key="1">
    <citation type="submission" date="2020-08" db="EMBL/GenBank/DDBJ databases">
        <title>Genomic Encyclopedia of Type Strains, Phase IV (KMG-IV): sequencing the most valuable type-strain genomes for metagenomic binning, comparative biology and taxonomic classification.</title>
        <authorList>
            <person name="Goeker M."/>
        </authorList>
    </citation>
    <scope>NUCLEOTIDE SEQUENCE [LARGE SCALE GENOMIC DNA]</scope>
    <source>
        <strain evidence="1 2">DSM 101730</strain>
    </source>
</reference>
<organism evidence="1 2">
    <name type="scientific">Amaricoccus macauensis</name>
    <dbReference type="NCBI Taxonomy" id="57001"/>
    <lineage>
        <taxon>Bacteria</taxon>
        <taxon>Pseudomonadati</taxon>
        <taxon>Pseudomonadota</taxon>
        <taxon>Alphaproteobacteria</taxon>
        <taxon>Rhodobacterales</taxon>
        <taxon>Paracoccaceae</taxon>
        <taxon>Amaricoccus</taxon>
    </lineage>
</organism>
<protein>
    <submittedName>
        <fullName evidence="1">Uncharacterized protein</fullName>
    </submittedName>
</protein>
<proteinExistence type="predicted"/>
<comment type="caution">
    <text evidence="1">The sequence shown here is derived from an EMBL/GenBank/DDBJ whole genome shotgun (WGS) entry which is preliminary data.</text>
</comment>